<reference evidence="9 10" key="1">
    <citation type="journal article" date="2009" name="Environ. Microbiol.">
        <title>Genome sequence of Desulfobacterium autotrophicum HRM2, a marine sulfate reducer oxidizing organic carbon completely to carbon dioxide.</title>
        <authorList>
            <person name="Strittmatter A.W."/>
            <person name="Liesegang H."/>
            <person name="Rabus R."/>
            <person name="Decker I."/>
            <person name="Amann J."/>
            <person name="Andres S."/>
            <person name="Henne A."/>
            <person name="Fricke W.F."/>
            <person name="Martinez-Arias R."/>
            <person name="Bartels D."/>
            <person name="Goesmann A."/>
            <person name="Krause L."/>
            <person name="Puehler A."/>
            <person name="Klenk H.P."/>
            <person name="Richter M."/>
            <person name="Schuler M."/>
            <person name="Gloeckner F.O."/>
            <person name="Meyerdierks A."/>
            <person name="Gottschalk G."/>
            <person name="Amann R."/>
        </authorList>
    </citation>
    <scope>NUCLEOTIDE SEQUENCE [LARGE SCALE GENOMIC DNA]</scope>
    <source>
        <strain evidence="10">ATCC 43914 / DSM 3382 / HRM2</strain>
    </source>
</reference>
<dbReference type="AlphaFoldDB" id="C0QIE0"/>
<keyword evidence="5" id="KW-0812">Transmembrane</keyword>
<dbReference type="GO" id="GO:1990281">
    <property type="term" value="C:efflux pump complex"/>
    <property type="evidence" value="ECO:0007669"/>
    <property type="project" value="TreeGrafter"/>
</dbReference>
<keyword evidence="10" id="KW-1185">Reference proteome</keyword>
<comment type="subcellular location">
    <subcellularLocation>
        <location evidence="1">Cell outer membrane</location>
    </subcellularLocation>
</comment>
<evidence type="ECO:0000256" key="6">
    <source>
        <dbReference type="ARBA" id="ARBA00023136"/>
    </source>
</evidence>
<evidence type="ECO:0000256" key="5">
    <source>
        <dbReference type="ARBA" id="ARBA00022692"/>
    </source>
</evidence>
<dbReference type="InterPro" id="IPR003423">
    <property type="entry name" value="OMP_efflux"/>
</dbReference>
<evidence type="ECO:0000313" key="10">
    <source>
        <dbReference type="Proteomes" id="UP000000442"/>
    </source>
</evidence>
<keyword evidence="3" id="KW-0813">Transport</keyword>
<dbReference type="InterPro" id="IPR051906">
    <property type="entry name" value="TolC-like"/>
</dbReference>
<dbReference type="Gene3D" id="1.20.1600.10">
    <property type="entry name" value="Outer membrane efflux proteins (OEP)"/>
    <property type="match status" value="1"/>
</dbReference>
<evidence type="ECO:0000256" key="7">
    <source>
        <dbReference type="ARBA" id="ARBA00023237"/>
    </source>
</evidence>
<sequence length="429" mass="48167">MKTFIKIPLLVMGAALVFVGVAPAAQTLETLQKSAWENRELVKRYQADLNLRMERIKEARGEFLPSLDLGYTLNRLNHDTAIGENRENDTFTGGASWNLFAGFRDYYTVKAAEGLTHAGQFNLEAIKQDISLNVALAFLSVYRALENLTVSESEVKLYEDRLREISLKVKVGVLKKTDLLKVKVEMDNAIQNRRRTEAAVGASLNRLRFETGLAMDRENLDFSLFDQLPQRGDYKTYEGALLKNRSELNALKSAFDASGMTVQASRASLYPRADLSLGYSSYTRDDLFMGAFENSDDEVRCQAVISMNLFDGMKKYSRTRQARIDQKKIGFDIAELEANLKTELKNTLINLGVAFDNLEVSRAGILEAQENLRVTDLGFSQGIGTSSDVLDAIFNLSRAKFNLISAYTEVFENDFRLKRLVEAGPGHRP</sequence>
<evidence type="ECO:0000256" key="4">
    <source>
        <dbReference type="ARBA" id="ARBA00022452"/>
    </source>
</evidence>
<dbReference type="GO" id="GO:0015288">
    <property type="term" value="F:porin activity"/>
    <property type="evidence" value="ECO:0007669"/>
    <property type="project" value="TreeGrafter"/>
</dbReference>
<feature type="chain" id="PRO_5002902185" evidence="8">
    <location>
        <begin position="25"/>
        <end position="429"/>
    </location>
</feature>
<dbReference type="EMBL" id="CP001087">
    <property type="protein sequence ID" value="ACN17884.1"/>
    <property type="molecule type" value="Genomic_DNA"/>
</dbReference>
<evidence type="ECO:0000256" key="3">
    <source>
        <dbReference type="ARBA" id="ARBA00022448"/>
    </source>
</evidence>
<evidence type="ECO:0000256" key="2">
    <source>
        <dbReference type="ARBA" id="ARBA00007613"/>
    </source>
</evidence>
<proteinExistence type="inferred from homology"/>
<comment type="similarity">
    <text evidence="2">Belongs to the outer membrane factor (OMF) (TC 1.B.17) family.</text>
</comment>
<keyword evidence="8" id="KW-0732">Signal</keyword>
<evidence type="ECO:0000313" key="9">
    <source>
        <dbReference type="EMBL" id="ACN17884.1"/>
    </source>
</evidence>
<evidence type="ECO:0000256" key="1">
    <source>
        <dbReference type="ARBA" id="ARBA00004442"/>
    </source>
</evidence>
<accession>C0QIE0</accession>
<dbReference type="PANTHER" id="PTHR30026">
    <property type="entry name" value="OUTER MEMBRANE PROTEIN TOLC"/>
    <property type="match status" value="1"/>
</dbReference>
<protein>
    <submittedName>
        <fullName evidence="9">TolC</fullName>
    </submittedName>
</protein>
<dbReference type="KEGG" id="dat:HRM2_48360"/>
<organism evidence="9 10">
    <name type="scientific">Desulforapulum autotrophicum (strain ATCC 43914 / DSM 3382 / VKM B-1955 / HRM2)</name>
    <name type="common">Desulfobacterium autotrophicum</name>
    <dbReference type="NCBI Taxonomy" id="177437"/>
    <lineage>
        <taxon>Bacteria</taxon>
        <taxon>Pseudomonadati</taxon>
        <taxon>Thermodesulfobacteriota</taxon>
        <taxon>Desulfobacteria</taxon>
        <taxon>Desulfobacterales</taxon>
        <taxon>Desulfobacteraceae</taxon>
        <taxon>Desulforapulum</taxon>
    </lineage>
</organism>
<dbReference type="GO" id="GO:0009279">
    <property type="term" value="C:cell outer membrane"/>
    <property type="evidence" value="ECO:0007669"/>
    <property type="project" value="UniProtKB-SubCell"/>
</dbReference>
<evidence type="ECO:0000256" key="8">
    <source>
        <dbReference type="SAM" id="SignalP"/>
    </source>
</evidence>
<dbReference type="Proteomes" id="UP000000442">
    <property type="component" value="Chromosome"/>
</dbReference>
<feature type="signal peptide" evidence="8">
    <location>
        <begin position="1"/>
        <end position="24"/>
    </location>
</feature>
<dbReference type="PANTHER" id="PTHR30026:SF20">
    <property type="entry name" value="OUTER MEMBRANE PROTEIN TOLC"/>
    <property type="match status" value="1"/>
</dbReference>
<dbReference type="RefSeq" id="WP_015906591.1">
    <property type="nucleotide sequence ID" value="NC_012108.1"/>
</dbReference>
<keyword evidence="4" id="KW-1134">Transmembrane beta strand</keyword>
<keyword evidence="6" id="KW-0472">Membrane</keyword>
<keyword evidence="7" id="KW-0998">Cell outer membrane</keyword>
<dbReference type="GO" id="GO:0015562">
    <property type="term" value="F:efflux transmembrane transporter activity"/>
    <property type="evidence" value="ECO:0007669"/>
    <property type="project" value="InterPro"/>
</dbReference>
<dbReference type="STRING" id="177437.HRM2_48360"/>
<dbReference type="Pfam" id="PF02321">
    <property type="entry name" value="OEP"/>
    <property type="match status" value="2"/>
</dbReference>
<dbReference type="eggNOG" id="COG1538">
    <property type="taxonomic scope" value="Bacteria"/>
</dbReference>
<dbReference type="SUPFAM" id="SSF56954">
    <property type="entry name" value="Outer membrane efflux proteins (OEP)"/>
    <property type="match status" value="1"/>
</dbReference>
<gene>
    <name evidence="9" type="primary">tolC</name>
    <name evidence="9" type="ordered locus">HRM2_48360</name>
</gene>
<dbReference type="HOGENOM" id="CLU_012817_10_4_7"/>
<name>C0QIE0_DESAH</name>